<dbReference type="RefSeq" id="WP_044670045.1">
    <property type="nucleotide sequence ID" value="NZ_CEDJ01000018.1"/>
</dbReference>
<dbReference type="Proteomes" id="UP000072530">
    <property type="component" value="Unassembled WGS sequence"/>
</dbReference>
<reference evidence="1 2" key="1">
    <citation type="submission" date="2016-02" db="EMBL/GenBank/DDBJ databases">
        <authorList>
            <consortium name="Pathogen Informatics"/>
        </authorList>
    </citation>
    <scope>NUCLEOTIDE SEQUENCE [LARGE SCALE GENOMIC DNA]</scope>
    <source>
        <strain evidence="1 2">LSS31</strain>
    </source>
</reference>
<dbReference type="InterPro" id="IPR022372">
    <property type="entry name" value="Accessory_SS_Asp1"/>
</dbReference>
<dbReference type="GO" id="GO:0015031">
    <property type="term" value="P:protein transport"/>
    <property type="evidence" value="ECO:0007669"/>
    <property type="project" value="InterPro"/>
</dbReference>
<dbReference type="Pfam" id="PF16993">
    <property type="entry name" value="Asp1"/>
    <property type="match status" value="1"/>
</dbReference>
<organism evidence="1 2">
    <name type="scientific">Streptococcus suis</name>
    <dbReference type="NCBI Taxonomy" id="1307"/>
    <lineage>
        <taxon>Bacteria</taxon>
        <taxon>Bacillati</taxon>
        <taxon>Bacillota</taxon>
        <taxon>Bacilli</taxon>
        <taxon>Lactobacillales</taxon>
        <taxon>Streptococcaceae</taxon>
        <taxon>Streptococcus</taxon>
    </lineage>
</organism>
<sequence length="523" mass="61404">MYYFIPSWYSGEHKWAVETPYWFRVFENMSFDDTVNQLKMFQNLKEESAILLLSYQPQLRYFVHKQGLLNSPYWSFFDDIQNIRREETSFIDFKEFDWPQGVRFVYTPFKVVVMEGEVCIADVHFAENGNLLQIHFLDGEKETRRLQFDDRGFLSSIRYYKDGIAAYQDYLNEFGVWQVRELLTSKEHKLEVNPQSDKGFRKAVYQDWEELFAERLEVLKTEVLSEQDTLVVASDIRHNDLVLDQFKAYKKIFSFFGDRFDLTNTPALARVMAESDLIVIDSEALELALQQEVAKHSLVVRNMTRVTPFDTRLRLGQSQTIKELIIYFLIDGLSKELVDQAIAILLDVMEENPAIELHLLTYERNHSMKQLSEQLLEKIRKDYSLERFVSVESKDGENQLEEDESLELSAIKFLALNNENQIIEELDLTRLVIDLSPNPHLYTQIASISAGIPQINRVPSEYVSHMENGWIIRNMEELSTAVNYYFDGLSNWNRSLVYTVQKMGDYTSGKIIAKWKELLEDRT</sequence>
<evidence type="ECO:0000313" key="1">
    <source>
        <dbReference type="EMBL" id="CYU53938.1"/>
    </source>
</evidence>
<protein>
    <submittedName>
        <fullName evidence="1">Glycosylation associated protein, mature Fap1 export and glycosylation,gap1</fullName>
    </submittedName>
</protein>
<accession>A0A0Z8AN79</accession>
<gene>
    <name evidence="1" type="primary">gap1</name>
    <name evidence="1" type="ORF">ERS132393_00890</name>
</gene>
<name>A0A0Z8AN79_STRSU</name>
<dbReference type="AlphaFoldDB" id="A0A0Z8AN79"/>
<dbReference type="NCBIfam" id="TIGR03713">
    <property type="entry name" value="acc_sec_asp1"/>
    <property type="match status" value="1"/>
</dbReference>
<dbReference type="EMBL" id="FIGG01000002">
    <property type="protein sequence ID" value="CYU53938.1"/>
    <property type="molecule type" value="Genomic_DNA"/>
</dbReference>
<proteinExistence type="predicted"/>
<evidence type="ECO:0000313" key="2">
    <source>
        <dbReference type="Proteomes" id="UP000072530"/>
    </source>
</evidence>